<proteinExistence type="predicted"/>
<keyword evidence="2" id="KW-1185">Reference proteome</keyword>
<protein>
    <submittedName>
        <fullName evidence="1">22623_t:CDS:1</fullName>
    </submittedName>
</protein>
<evidence type="ECO:0000313" key="1">
    <source>
        <dbReference type="EMBL" id="CAG8814377.1"/>
    </source>
</evidence>
<name>A0ACA9RWR6_9GLOM</name>
<comment type="caution">
    <text evidence="1">The sequence shown here is derived from an EMBL/GenBank/DDBJ whole genome shotgun (WGS) entry which is preliminary data.</text>
</comment>
<sequence>TDLTPTTLNQGTIGQYWERIDRHKVDDYLSKLKISSAQIYYTNVIDLGSYCPPECVSQYYYNNDSSGQDAQQNFTATKNIEAVYNYFGMDHGISSEIMDKYDLPTRQQGKRVTVKNGIQNPQHHDIAFILGDNMSIAASFKTKF</sequence>
<gene>
    <name evidence="1" type="ORF">RPERSI_LOCUS23974</name>
</gene>
<reference evidence="1" key="1">
    <citation type="submission" date="2021-06" db="EMBL/GenBank/DDBJ databases">
        <authorList>
            <person name="Kallberg Y."/>
            <person name="Tangrot J."/>
            <person name="Rosling A."/>
        </authorList>
    </citation>
    <scope>NUCLEOTIDE SEQUENCE</scope>
    <source>
        <strain evidence="1">MA461A</strain>
    </source>
</reference>
<evidence type="ECO:0000313" key="2">
    <source>
        <dbReference type="Proteomes" id="UP000789920"/>
    </source>
</evidence>
<dbReference type="EMBL" id="CAJVQC010076067">
    <property type="protein sequence ID" value="CAG8814377.1"/>
    <property type="molecule type" value="Genomic_DNA"/>
</dbReference>
<dbReference type="Proteomes" id="UP000789920">
    <property type="component" value="Unassembled WGS sequence"/>
</dbReference>
<accession>A0ACA9RWR6</accession>
<feature type="non-terminal residue" evidence="1">
    <location>
        <position position="1"/>
    </location>
</feature>
<organism evidence="1 2">
    <name type="scientific">Racocetra persica</name>
    <dbReference type="NCBI Taxonomy" id="160502"/>
    <lineage>
        <taxon>Eukaryota</taxon>
        <taxon>Fungi</taxon>
        <taxon>Fungi incertae sedis</taxon>
        <taxon>Mucoromycota</taxon>
        <taxon>Glomeromycotina</taxon>
        <taxon>Glomeromycetes</taxon>
        <taxon>Diversisporales</taxon>
        <taxon>Gigasporaceae</taxon>
        <taxon>Racocetra</taxon>
    </lineage>
</organism>